<accession>A0A6M3IGQ3</accession>
<protein>
    <submittedName>
        <fullName evidence="1">Uncharacterized protein</fullName>
    </submittedName>
</protein>
<proteinExistence type="predicted"/>
<reference evidence="1" key="1">
    <citation type="submission" date="2020-03" db="EMBL/GenBank/DDBJ databases">
        <title>The deep terrestrial virosphere.</title>
        <authorList>
            <person name="Holmfeldt K."/>
            <person name="Nilsson E."/>
            <person name="Simone D."/>
            <person name="Lopez-Fernandez M."/>
            <person name="Wu X."/>
            <person name="de Brujin I."/>
            <person name="Lundin D."/>
            <person name="Andersson A."/>
            <person name="Bertilsson S."/>
            <person name="Dopson M."/>
        </authorList>
    </citation>
    <scope>NUCLEOTIDE SEQUENCE</scope>
    <source>
        <strain evidence="1">MM415B01884</strain>
    </source>
</reference>
<dbReference type="EMBL" id="MT141211">
    <property type="protein sequence ID" value="QJA56317.1"/>
    <property type="molecule type" value="Genomic_DNA"/>
</dbReference>
<gene>
    <name evidence="1" type="ORF">MM415B01884_0009</name>
</gene>
<evidence type="ECO:0000313" key="1">
    <source>
        <dbReference type="EMBL" id="QJA56317.1"/>
    </source>
</evidence>
<name>A0A6M3IGQ3_9ZZZZ</name>
<dbReference type="AlphaFoldDB" id="A0A6M3IGQ3"/>
<sequence>MANNSNPGIQRHIDNPANTIVSSTAGTTVTWATQTAGSATDFVRAVAAGKPLHYFGVMDAVDNSQSEFASNNLHFTGQNGHCEVEISVAFEDCSEHAFTFGFNDTVQDGNFLIDISATTMTKVSSDFCGFLYDGVDATNKDLHCVWVATDVIGTADMDGSIEGQEIRMRGMAPTDGKWLYMKVSLDDRGSGNGLRATFLAVDHLGRSMEKVFNTTVARTTPFCFHFGVENRTDTGGDVFIINPNWAQTIADL</sequence>
<organism evidence="1">
    <name type="scientific">viral metagenome</name>
    <dbReference type="NCBI Taxonomy" id="1070528"/>
    <lineage>
        <taxon>unclassified sequences</taxon>
        <taxon>metagenomes</taxon>
        <taxon>organismal metagenomes</taxon>
    </lineage>
</organism>